<evidence type="ECO:0000313" key="1">
    <source>
        <dbReference type="EMBL" id="PWN50020.1"/>
    </source>
</evidence>
<gene>
    <name evidence="1" type="ORF">IE53DRAFT_316586</name>
</gene>
<name>A0ACD0NW06_9BASI</name>
<protein>
    <submittedName>
        <fullName evidence="1">PLP-dependent transferase</fullName>
    </submittedName>
</protein>
<reference evidence="1 2" key="1">
    <citation type="journal article" date="2018" name="Mol. Biol. Evol.">
        <title>Broad Genomic Sampling Reveals a Smut Pathogenic Ancestry of the Fungal Clade Ustilaginomycotina.</title>
        <authorList>
            <person name="Kijpornyongpan T."/>
            <person name="Mondo S.J."/>
            <person name="Barry K."/>
            <person name="Sandor L."/>
            <person name="Lee J."/>
            <person name="Lipzen A."/>
            <person name="Pangilinan J."/>
            <person name="LaButti K."/>
            <person name="Hainaut M."/>
            <person name="Henrissat B."/>
            <person name="Grigoriev I.V."/>
            <person name="Spatafora J.W."/>
            <person name="Aime M.C."/>
        </authorList>
    </citation>
    <scope>NUCLEOTIDE SEQUENCE [LARGE SCALE GENOMIC DNA]</scope>
    <source>
        <strain evidence="1 2">SA 807</strain>
    </source>
</reference>
<evidence type="ECO:0000313" key="2">
    <source>
        <dbReference type="Proteomes" id="UP000245626"/>
    </source>
</evidence>
<keyword evidence="2" id="KW-1185">Reference proteome</keyword>
<keyword evidence="1" id="KW-0808">Transferase</keyword>
<dbReference type="Proteomes" id="UP000245626">
    <property type="component" value="Unassembled WGS sequence"/>
</dbReference>
<proteinExistence type="predicted"/>
<sequence length="510" mass="55745">MLNKQLEAALEARKQKGTLRNLTNFPSSSFSPSGGSEADEVELPLVDFSSNDYLSLSTCPVIRRHFIRRLTQKPTQGPDAWRLGSTGSRLLDGNSTEHEELESRLASHFGSESALLFNSGFDANVSLFSTLPQPGDIVLYDSLVHASVHDGLRNSRSVQAIPFRHNDVAHLDSLLRRLSDQSSLTGRNVFVGVEAVYSMDGDLCPLDELVEVAERYVTKELLHVIVDEAHSTAVYGEQGKGLCQALGLTDRIRVRLMTFGKAMGTCGAAVLCSPLIRHYLINYARPLIFSTALSHPTVSSIHCSLDALMDGRGDERSSRLFENTRLLHSKLLEVVGREVEAAAAREGHPPSAQVGQPTTGERLGRRKGKSTCLEAGSDQTPSPIVPLLTTRARELAAHLRSKGLLARSICYPTVPKGEDRVRICVHYANESEDIERLVKVVADWCETIRGGEMGRSKKEEERGATRSTPRKDPRSPTRPGGLTLSSVGGMERATKRSGSSSLLTDVKSRL</sequence>
<accession>A0ACD0NW06</accession>
<organism evidence="1 2">
    <name type="scientific">Violaceomyces palustris</name>
    <dbReference type="NCBI Taxonomy" id="1673888"/>
    <lineage>
        <taxon>Eukaryota</taxon>
        <taxon>Fungi</taxon>
        <taxon>Dikarya</taxon>
        <taxon>Basidiomycota</taxon>
        <taxon>Ustilaginomycotina</taxon>
        <taxon>Ustilaginomycetes</taxon>
        <taxon>Violaceomycetales</taxon>
        <taxon>Violaceomycetaceae</taxon>
        <taxon>Violaceomyces</taxon>
    </lineage>
</organism>
<dbReference type="EMBL" id="KZ819979">
    <property type="protein sequence ID" value="PWN50020.1"/>
    <property type="molecule type" value="Genomic_DNA"/>
</dbReference>